<comment type="caution">
    <text evidence="1">The sequence shown here is derived from an EMBL/GenBank/DDBJ whole genome shotgun (WGS) entry which is preliminary data.</text>
</comment>
<dbReference type="AlphaFoldDB" id="A0A812BX99"/>
<evidence type="ECO:0000313" key="1">
    <source>
        <dbReference type="EMBL" id="CAE1244842.1"/>
    </source>
</evidence>
<organism evidence="1 2">
    <name type="scientific">Acanthosepion pharaonis</name>
    <name type="common">Pharaoh cuttlefish</name>
    <name type="synonym">Sepia pharaonis</name>
    <dbReference type="NCBI Taxonomy" id="158019"/>
    <lineage>
        <taxon>Eukaryota</taxon>
        <taxon>Metazoa</taxon>
        <taxon>Spiralia</taxon>
        <taxon>Lophotrochozoa</taxon>
        <taxon>Mollusca</taxon>
        <taxon>Cephalopoda</taxon>
        <taxon>Coleoidea</taxon>
        <taxon>Decapodiformes</taxon>
        <taxon>Sepiida</taxon>
        <taxon>Sepiina</taxon>
        <taxon>Sepiidae</taxon>
        <taxon>Acanthosepion</taxon>
    </lineage>
</organism>
<dbReference type="OrthoDB" id="6144783at2759"/>
<evidence type="ECO:0000313" key="2">
    <source>
        <dbReference type="Proteomes" id="UP000597762"/>
    </source>
</evidence>
<dbReference type="PANTHER" id="PTHR10492:SF57">
    <property type="entry name" value="ATP-DEPENDENT DNA HELICASE"/>
    <property type="match status" value="1"/>
</dbReference>
<reference evidence="1" key="1">
    <citation type="submission" date="2021-01" db="EMBL/GenBank/DDBJ databases">
        <authorList>
            <person name="Li R."/>
            <person name="Bekaert M."/>
        </authorList>
    </citation>
    <scope>NUCLEOTIDE SEQUENCE</scope>
    <source>
        <strain evidence="1">Farmed</strain>
    </source>
</reference>
<accession>A0A812BX99</accession>
<gene>
    <name evidence="1" type="ORF">SPHA_24496</name>
</gene>
<proteinExistence type="predicted"/>
<dbReference type="EMBL" id="CAHIKZ030000913">
    <property type="protein sequence ID" value="CAE1244842.1"/>
    <property type="molecule type" value="Genomic_DNA"/>
</dbReference>
<protein>
    <submittedName>
        <fullName evidence="1">Uncharacterized protein</fullName>
    </submittedName>
</protein>
<sequence length="206" mass="23431">MVIQCTGEGGFTVVVKGHQVDNRWVVPYCPLLTKASNSHINVEYCHSVRSIKYVCKYINKGTDAATFGIRQEGSVDEIQDFLAGRVISSTEGLWHIFSFPNHECFPAIVQLAVHLENDELLYFSANTPKAHRIQRSSNFVDRTSFQDSTVPRRAFILRVGKKKNLCSPEVRRGLSGRQKDARLGRVFTVPPSRQECFYLNVFIRLH</sequence>
<keyword evidence="2" id="KW-1185">Reference proteome</keyword>
<dbReference type="PANTHER" id="PTHR10492">
    <property type="match status" value="1"/>
</dbReference>
<dbReference type="Proteomes" id="UP000597762">
    <property type="component" value="Unassembled WGS sequence"/>
</dbReference>
<name>A0A812BX99_ACAPH</name>